<accession>A0A6V7GYN1</accession>
<organism evidence="1 2">
    <name type="scientific">Heterotrigona itama</name>
    <dbReference type="NCBI Taxonomy" id="395501"/>
    <lineage>
        <taxon>Eukaryota</taxon>
        <taxon>Metazoa</taxon>
        <taxon>Ecdysozoa</taxon>
        <taxon>Arthropoda</taxon>
        <taxon>Hexapoda</taxon>
        <taxon>Insecta</taxon>
        <taxon>Pterygota</taxon>
        <taxon>Neoptera</taxon>
        <taxon>Endopterygota</taxon>
        <taxon>Hymenoptera</taxon>
        <taxon>Apocrita</taxon>
        <taxon>Aculeata</taxon>
        <taxon>Apoidea</taxon>
        <taxon>Anthophila</taxon>
        <taxon>Apidae</taxon>
        <taxon>Heterotrigona</taxon>
    </lineage>
</organism>
<feature type="non-terminal residue" evidence="1">
    <location>
        <position position="1"/>
    </location>
</feature>
<dbReference type="EMBL" id="CAJDYZ010004357">
    <property type="protein sequence ID" value="CAD1471280.1"/>
    <property type="molecule type" value="Genomic_DNA"/>
</dbReference>
<reference evidence="1" key="1">
    <citation type="submission" date="2020-07" db="EMBL/GenBank/DDBJ databases">
        <authorList>
            <person name="Nazaruddin N."/>
        </authorList>
    </citation>
    <scope>NUCLEOTIDE SEQUENCE</scope>
</reference>
<evidence type="ECO:0000313" key="2">
    <source>
        <dbReference type="Proteomes" id="UP000752696"/>
    </source>
</evidence>
<dbReference type="AlphaFoldDB" id="A0A6V7GYN1"/>
<dbReference type="OrthoDB" id="10655889at2759"/>
<keyword evidence="2" id="KW-1185">Reference proteome</keyword>
<comment type="caution">
    <text evidence="1">The sequence shown here is derived from an EMBL/GenBank/DDBJ whole genome shotgun (WGS) entry which is preliminary data.</text>
</comment>
<name>A0A6V7GYN1_9HYME</name>
<dbReference type="Proteomes" id="UP000752696">
    <property type="component" value="Unassembled WGS sequence"/>
</dbReference>
<sequence>VECARTSLEYSSNRLFITLWPNYPEVKLTLRSDGDDRNMEIVKFSETVKYTNETTEEPFAWTERVQAGKSPSKWKISTGDSGRNRVDAVNRHIDINRNVVAILWHGNKFKGGSTVYNSLEATNLIRERRIEVTETYVES</sequence>
<gene>
    <name evidence="1" type="ORF">MHI_LOCUS215999</name>
</gene>
<protein>
    <submittedName>
        <fullName evidence="1">Uncharacterized protein</fullName>
    </submittedName>
</protein>
<proteinExistence type="predicted"/>
<evidence type="ECO:0000313" key="1">
    <source>
        <dbReference type="EMBL" id="CAD1471280.1"/>
    </source>
</evidence>